<reference evidence="1" key="1">
    <citation type="journal article" date="2021" name="PeerJ">
        <title>Extensive microbial diversity within the chicken gut microbiome revealed by metagenomics and culture.</title>
        <authorList>
            <person name="Gilroy R."/>
            <person name="Ravi A."/>
            <person name="Getino M."/>
            <person name="Pursley I."/>
            <person name="Horton D.L."/>
            <person name="Alikhan N.F."/>
            <person name="Baker D."/>
            <person name="Gharbi K."/>
            <person name="Hall N."/>
            <person name="Watson M."/>
            <person name="Adriaenssens E.M."/>
            <person name="Foster-Nyarko E."/>
            <person name="Jarju S."/>
            <person name="Secka A."/>
            <person name="Antonio M."/>
            <person name="Oren A."/>
            <person name="Chaudhuri R.R."/>
            <person name="La Ragione R."/>
            <person name="Hildebrand F."/>
            <person name="Pallen M.J."/>
        </authorList>
    </citation>
    <scope>NUCLEOTIDE SEQUENCE</scope>
    <source>
        <strain evidence="1">CHK160-9182</strain>
    </source>
</reference>
<proteinExistence type="predicted"/>
<reference evidence="1" key="2">
    <citation type="submission" date="2021-04" db="EMBL/GenBank/DDBJ databases">
        <authorList>
            <person name="Gilroy R."/>
        </authorList>
    </citation>
    <scope>NUCLEOTIDE SEQUENCE</scope>
    <source>
        <strain evidence="1">CHK160-9182</strain>
    </source>
</reference>
<protein>
    <submittedName>
        <fullName evidence="1">Uncharacterized protein</fullName>
    </submittedName>
</protein>
<dbReference type="Proteomes" id="UP000823934">
    <property type="component" value="Unassembled WGS sequence"/>
</dbReference>
<sequence length="237" mass="27000">MKKNIIGIIGVLLFISVFAYFGQNLFMPPKQGNIDTKPFWIVETSPDKLTVFNITLNESNLEELIFVLGNRLSLSIFEDAGSNQKQLEGYIRETDVGGFTARVPFTLQTNDTQIDEIMTFLTPSKISTSKRTIYEIPEEFHSRFYSNIIETIAFIPMAVSLDETVILGRFGDNPIKLQEKDKGAFHYLYPEKGVDVSLDAKGEYQSVVQYITPNEFEEKVLQPLRDNDAKEVPLLQR</sequence>
<comment type="caution">
    <text evidence="1">The sequence shown here is derived from an EMBL/GenBank/DDBJ whole genome shotgun (WGS) entry which is preliminary data.</text>
</comment>
<evidence type="ECO:0000313" key="1">
    <source>
        <dbReference type="EMBL" id="HIW06506.1"/>
    </source>
</evidence>
<organism evidence="1 2">
    <name type="scientific">Candidatus Ignatzschineria merdigallinarum</name>
    <dbReference type="NCBI Taxonomy" id="2838621"/>
    <lineage>
        <taxon>Bacteria</taxon>
        <taxon>Pseudomonadati</taxon>
        <taxon>Pseudomonadota</taxon>
        <taxon>Gammaproteobacteria</taxon>
        <taxon>Cardiobacteriales</taxon>
        <taxon>Ignatzschineriaceae</taxon>
        <taxon>Ignatzschineria</taxon>
    </lineage>
</organism>
<gene>
    <name evidence="1" type="ORF">H9889_04175</name>
</gene>
<dbReference type="AlphaFoldDB" id="A0A9D1Q6T8"/>
<dbReference type="EMBL" id="DXHP01000091">
    <property type="protein sequence ID" value="HIW06506.1"/>
    <property type="molecule type" value="Genomic_DNA"/>
</dbReference>
<accession>A0A9D1Q6T8</accession>
<evidence type="ECO:0000313" key="2">
    <source>
        <dbReference type="Proteomes" id="UP000823934"/>
    </source>
</evidence>
<name>A0A9D1Q6T8_9GAMM</name>